<evidence type="ECO:0000313" key="6">
    <source>
        <dbReference type="Proteomes" id="UP000192247"/>
    </source>
</evidence>
<keyword evidence="1 3" id="KW-0479">Metal-binding</keyword>
<name>A0A1V9X134_9ACAR</name>
<dbReference type="STRING" id="418985.A0A1V9X134"/>
<dbReference type="InParanoid" id="A0A1V9X134"/>
<proteinExistence type="predicted"/>
<dbReference type="OrthoDB" id="8062037at2759"/>
<dbReference type="InterPro" id="IPR001841">
    <property type="entry name" value="Znf_RING"/>
</dbReference>
<accession>A0A1V9X134</accession>
<keyword evidence="2" id="KW-0862">Zinc</keyword>
<evidence type="ECO:0000256" key="3">
    <source>
        <dbReference type="PROSITE-ProRule" id="PRU00175"/>
    </source>
</evidence>
<dbReference type="InterPro" id="IPR013083">
    <property type="entry name" value="Znf_RING/FYVE/PHD"/>
</dbReference>
<feature type="domain" description="RING-type" evidence="4">
    <location>
        <begin position="63"/>
        <end position="105"/>
    </location>
</feature>
<dbReference type="SMART" id="SM00184">
    <property type="entry name" value="RING"/>
    <property type="match status" value="1"/>
</dbReference>
<organism evidence="5 6">
    <name type="scientific">Tropilaelaps mercedesae</name>
    <dbReference type="NCBI Taxonomy" id="418985"/>
    <lineage>
        <taxon>Eukaryota</taxon>
        <taxon>Metazoa</taxon>
        <taxon>Ecdysozoa</taxon>
        <taxon>Arthropoda</taxon>
        <taxon>Chelicerata</taxon>
        <taxon>Arachnida</taxon>
        <taxon>Acari</taxon>
        <taxon>Parasitiformes</taxon>
        <taxon>Mesostigmata</taxon>
        <taxon>Gamasina</taxon>
        <taxon>Dermanyssoidea</taxon>
        <taxon>Laelapidae</taxon>
        <taxon>Tropilaelaps</taxon>
    </lineage>
</organism>
<dbReference type="SUPFAM" id="SSF57850">
    <property type="entry name" value="RING/U-box"/>
    <property type="match status" value="1"/>
</dbReference>
<dbReference type="PROSITE" id="PS50089">
    <property type="entry name" value="ZF_RING_2"/>
    <property type="match status" value="1"/>
</dbReference>
<evidence type="ECO:0000256" key="1">
    <source>
        <dbReference type="ARBA" id="ARBA00022771"/>
    </source>
</evidence>
<dbReference type="GO" id="GO:0008270">
    <property type="term" value="F:zinc ion binding"/>
    <property type="evidence" value="ECO:0007669"/>
    <property type="project" value="UniProtKB-KW"/>
</dbReference>
<dbReference type="CDD" id="cd16448">
    <property type="entry name" value="RING-H2"/>
    <property type="match status" value="1"/>
</dbReference>
<sequence length="121" mass="13164">MLTEKLLQQHAADTERTAKVIHAIVEKVRCYTHASLVYDTAPNTEGACDSEPPSEIPNVDEKCPICLKDIHIGPSETVLSCSHLFHGSCLTKMRSTGHSVCPLCRTFASLTDFPPLGKANS</sequence>
<keyword evidence="1 3" id="KW-0863">Zinc-finger</keyword>
<dbReference type="AlphaFoldDB" id="A0A1V9X134"/>
<protein>
    <recommendedName>
        <fullName evidence="4">RING-type domain-containing protein</fullName>
    </recommendedName>
</protein>
<keyword evidence="6" id="KW-1185">Reference proteome</keyword>
<dbReference type="EMBL" id="MNPL01029516">
    <property type="protein sequence ID" value="OQR67214.1"/>
    <property type="molecule type" value="Genomic_DNA"/>
</dbReference>
<evidence type="ECO:0000259" key="4">
    <source>
        <dbReference type="PROSITE" id="PS50089"/>
    </source>
</evidence>
<dbReference type="Gene3D" id="3.30.40.10">
    <property type="entry name" value="Zinc/RING finger domain, C3HC4 (zinc finger)"/>
    <property type="match status" value="1"/>
</dbReference>
<dbReference type="Pfam" id="PF13639">
    <property type="entry name" value="zf-RING_2"/>
    <property type="match status" value="1"/>
</dbReference>
<reference evidence="5 6" key="1">
    <citation type="journal article" date="2017" name="Gigascience">
        <title>Draft genome of the honey bee ectoparasitic mite, Tropilaelaps mercedesae, is shaped by the parasitic life history.</title>
        <authorList>
            <person name="Dong X."/>
            <person name="Armstrong S.D."/>
            <person name="Xia D."/>
            <person name="Makepeace B.L."/>
            <person name="Darby A.C."/>
            <person name="Kadowaki T."/>
        </authorList>
    </citation>
    <scope>NUCLEOTIDE SEQUENCE [LARGE SCALE GENOMIC DNA]</scope>
    <source>
        <strain evidence="5">Wuxi-XJTLU</strain>
    </source>
</reference>
<evidence type="ECO:0000256" key="2">
    <source>
        <dbReference type="ARBA" id="ARBA00022833"/>
    </source>
</evidence>
<dbReference type="Proteomes" id="UP000192247">
    <property type="component" value="Unassembled WGS sequence"/>
</dbReference>
<gene>
    <name evidence="5" type="ORF">BIW11_13660</name>
</gene>
<comment type="caution">
    <text evidence="5">The sequence shown here is derived from an EMBL/GenBank/DDBJ whole genome shotgun (WGS) entry which is preliminary data.</text>
</comment>
<evidence type="ECO:0000313" key="5">
    <source>
        <dbReference type="EMBL" id="OQR67214.1"/>
    </source>
</evidence>